<dbReference type="AlphaFoldDB" id="A0AAW5RA73"/>
<comment type="caution">
    <text evidence="1">The sequence shown here is derived from an EMBL/GenBank/DDBJ whole genome shotgun (WGS) entry which is preliminary data.</text>
</comment>
<evidence type="ECO:0000313" key="1">
    <source>
        <dbReference type="EMBL" id="MCU4395808.1"/>
    </source>
</evidence>
<dbReference type="RefSeq" id="WP_262578382.1">
    <property type="nucleotide sequence ID" value="NZ_JAHPRE010000006.1"/>
</dbReference>
<dbReference type="Proteomes" id="UP001208534">
    <property type="component" value="Unassembled WGS sequence"/>
</dbReference>
<accession>A0AAW5RA73</accession>
<gene>
    <name evidence="1" type="ORF">KTH64_02230</name>
</gene>
<organism evidence="1 2">
    <name type="scientific">Acinetobacter junii</name>
    <dbReference type="NCBI Taxonomy" id="40215"/>
    <lineage>
        <taxon>Bacteria</taxon>
        <taxon>Pseudomonadati</taxon>
        <taxon>Pseudomonadota</taxon>
        <taxon>Gammaproteobacteria</taxon>
        <taxon>Moraxellales</taxon>
        <taxon>Moraxellaceae</taxon>
        <taxon>Acinetobacter</taxon>
    </lineage>
</organism>
<reference evidence="1" key="1">
    <citation type="submission" date="2021-06" db="EMBL/GenBank/DDBJ databases">
        <title>Propagation of a rapidly emergent carbapenem-resistant Acinetobacter baumannii lineage by various extra-hospital transmission networks.</title>
        <authorList>
            <person name="Calix J."/>
        </authorList>
    </citation>
    <scope>NUCLEOTIDE SEQUENCE</scope>
    <source>
        <strain evidence="1">WU_MDCI_Aw63</strain>
    </source>
</reference>
<protein>
    <submittedName>
        <fullName evidence="1">Uncharacterized protein</fullName>
    </submittedName>
</protein>
<evidence type="ECO:0000313" key="2">
    <source>
        <dbReference type="Proteomes" id="UP001208534"/>
    </source>
</evidence>
<dbReference type="EMBL" id="JAHPRE010000006">
    <property type="protein sequence ID" value="MCU4395808.1"/>
    <property type="molecule type" value="Genomic_DNA"/>
</dbReference>
<proteinExistence type="predicted"/>
<name>A0AAW5RA73_ACIJU</name>
<sequence length="307" mass="34394">MSETGRKTKRITYNLHERGRSHLGKDRSNVDMNEMIRQINSPQVQEMVKTGTLYGYNGHEIRKRYGMNPPDSVIIDGKVVYLERSFRTIEAHADKEGNVTHVTEFLDNESGEYARKQYLARVGGFSSAQNYKRAGLGLIPVGFYGFDYVTQPNYTTNVGDGQLFDGLAIPVEQDGLIAAFDSTTDVNLLSPSEAMIAHLLEQQIVRDFDNIHAQLQLLQINGQALDQIDELAGQIARKEKRQAIQDQRKQDLCAGLVGEVRSFDSVCAEAEERLTASDLARMRISGETPKNNKARPRIFKSMFGFGG</sequence>